<gene>
    <name evidence="3" type="ORF">EZS28_036056</name>
</gene>
<reference evidence="3 4" key="1">
    <citation type="submission" date="2019-03" db="EMBL/GenBank/DDBJ databases">
        <title>Single cell metagenomics reveals metabolic interactions within the superorganism composed of flagellate Streblomastix strix and complex community of Bacteroidetes bacteria on its surface.</title>
        <authorList>
            <person name="Treitli S.C."/>
            <person name="Kolisko M."/>
            <person name="Husnik F."/>
            <person name="Keeling P."/>
            <person name="Hampl V."/>
        </authorList>
    </citation>
    <scope>NUCLEOTIDE SEQUENCE [LARGE SCALE GENOMIC DNA]</scope>
    <source>
        <strain evidence="3">ST1C</strain>
    </source>
</reference>
<dbReference type="Proteomes" id="UP000324800">
    <property type="component" value="Unassembled WGS sequence"/>
</dbReference>
<feature type="compositionally biased region" description="Basic and acidic residues" evidence="2">
    <location>
        <begin position="421"/>
        <end position="437"/>
    </location>
</feature>
<name>A0A5J4UD76_9EUKA</name>
<evidence type="ECO:0000256" key="1">
    <source>
        <dbReference type="SAM" id="Coils"/>
    </source>
</evidence>
<feature type="compositionally biased region" description="Acidic residues" evidence="2">
    <location>
        <begin position="235"/>
        <end position="244"/>
    </location>
</feature>
<feature type="region of interest" description="Disordered" evidence="2">
    <location>
        <begin position="474"/>
        <end position="505"/>
    </location>
</feature>
<dbReference type="EMBL" id="SNRW01017376">
    <property type="protein sequence ID" value="KAA6368417.1"/>
    <property type="molecule type" value="Genomic_DNA"/>
</dbReference>
<feature type="region of interest" description="Disordered" evidence="2">
    <location>
        <begin position="421"/>
        <end position="460"/>
    </location>
</feature>
<organism evidence="3 4">
    <name type="scientific">Streblomastix strix</name>
    <dbReference type="NCBI Taxonomy" id="222440"/>
    <lineage>
        <taxon>Eukaryota</taxon>
        <taxon>Metamonada</taxon>
        <taxon>Preaxostyla</taxon>
        <taxon>Oxymonadida</taxon>
        <taxon>Streblomastigidae</taxon>
        <taxon>Streblomastix</taxon>
    </lineage>
</organism>
<sequence>DPEPYSEDGNGQLPKQSANNEQEQQEHVDQEQENALGDQDGGENNLQREASMGQELWNVDQEQGQENAQDQWNPSQTFEDFENYQPEEGYEENGEYPPQEGYQEDGQYQPGEQQDDQYQPENIEDGQYQPDDQEQQYDQNDDYQPVDMQQGSNIQDHDSDLIPSERIQFNPALINIPQGQNHYNTQVSDWKTLSSRSNKTDRDNNQTDRSKASQLSATEMAKRSFKNKVRQAGADVDDEGEQVVDDQSNWSDIHSFSQSDIERQESQGSFQSKASEFSQGSSDGQEQQGMSKDPSVSSMGSQKMEITGDSMSFVNKVKKIDHKVMVAFLENQKVKLQKELSNKGKKGQQLLQDLDQDQAQKLYQKQQDDAKLSELEQRYIEFTREIQKQDSDQESFNRKMMMCEEEYTKIGEEKKKQLISDQKWRNGEENSALKDGEIFGNTSGTFGSGSNGDDEKKSFDSDAAYKMKPYIPRDYYHDIDNDSEYDSLQTKRSDDNASLYGLNDQPYNPGDIYYPSIVNFPLASSLEDP</sequence>
<feature type="compositionally biased region" description="Polar residues" evidence="2">
    <location>
        <begin position="177"/>
        <end position="197"/>
    </location>
</feature>
<feature type="region of interest" description="Disordered" evidence="2">
    <location>
        <begin position="1"/>
        <end position="304"/>
    </location>
</feature>
<protein>
    <submittedName>
        <fullName evidence="3">Uncharacterized protein</fullName>
    </submittedName>
</protein>
<feature type="compositionally biased region" description="Polar residues" evidence="2">
    <location>
        <begin position="266"/>
        <end position="277"/>
    </location>
</feature>
<feature type="compositionally biased region" description="Polar residues" evidence="2">
    <location>
        <begin position="60"/>
        <end position="78"/>
    </location>
</feature>
<keyword evidence="1" id="KW-0175">Coiled coil</keyword>
<feature type="compositionally biased region" description="Low complexity" evidence="2">
    <location>
        <begin position="278"/>
        <end position="291"/>
    </location>
</feature>
<feature type="coiled-coil region" evidence="1">
    <location>
        <begin position="326"/>
        <end position="392"/>
    </location>
</feature>
<feature type="compositionally biased region" description="Basic and acidic residues" evidence="2">
    <location>
        <begin position="198"/>
        <end position="211"/>
    </location>
</feature>
<dbReference type="AlphaFoldDB" id="A0A5J4UD76"/>
<feature type="compositionally biased region" description="Polar residues" evidence="2">
    <location>
        <begin position="110"/>
        <end position="120"/>
    </location>
</feature>
<feature type="compositionally biased region" description="Acidic residues" evidence="2">
    <location>
        <begin position="131"/>
        <end position="141"/>
    </location>
</feature>
<evidence type="ECO:0000256" key="2">
    <source>
        <dbReference type="SAM" id="MobiDB-lite"/>
    </source>
</evidence>
<comment type="caution">
    <text evidence="3">The sequence shown here is derived from an EMBL/GenBank/DDBJ whole genome shotgun (WGS) entry which is preliminary data.</text>
</comment>
<evidence type="ECO:0000313" key="4">
    <source>
        <dbReference type="Proteomes" id="UP000324800"/>
    </source>
</evidence>
<proteinExistence type="predicted"/>
<evidence type="ECO:0000313" key="3">
    <source>
        <dbReference type="EMBL" id="KAA6368417.1"/>
    </source>
</evidence>
<feature type="compositionally biased region" description="Polar residues" evidence="2">
    <location>
        <begin position="248"/>
        <end position="259"/>
    </location>
</feature>
<feature type="non-terminal residue" evidence="3">
    <location>
        <position position="1"/>
    </location>
</feature>
<accession>A0A5J4UD76</accession>